<dbReference type="Gene3D" id="2.40.128.380">
    <property type="entry name" value="T3SS negative regulator GrlR"/>
    <property type="match status" value="1"/>
</dbReference>
<dbReference type="Proteomes" id="UP000007735">
    <property type="component" value="Chromosome"/>
</dbReference>
<name>G9A7A7_SINF1</name>
<dbReference type="HOGENOM" id="CLU_2169113_0_0_5"/>
<proteinExistence type="predicted"/>
<organism evidence="1 2">
    <name type="scientific">Sinorhizobium fredii (strain HH103)</name>
    <dbReference type="NCBI Taxonomy" id="1117943"/>
    <lineage>
        <taxon>Bacteria</taxon>
        <taxon>Pseudomonadati</taxon>
        <taxon>Pseudomonadota</taxon>
        <taxon>Alphaproteobacteria</taxon>
        <taxon>Hyphomicrobiales</taxon>
        <taxon>Rhizobiaceae</taxon>
        <taxon>Sinorhizobium/Ensifer group</taxon>
        <taxon>Sinorhizobium</taxon>
    </lineage>
</organism>
<reference evidence="1 2" key="1">
    <citation type="journal article" date="2012" name="J. Bacteriol.">
        <title>Genome sequence of the soybean symbiont Sinorhizobium fredii HH103.</title>
        <authorList>
            <person name="Weidner S."/>
            <person name="Becker A."/>
            <person name="Bonilla I."/>
            <person name="Jaenicke S."/>
            <person name="Lloret J."/>
            <person name="Margaret I."/>
            <person name="Puhler A."/>
            <person name="Ruiz-Sainz J.E."/>
            <person name="Schneiker-Bekel S."/>
            <person name="Szczepanowski R."/>
            <person name="Vinardell J.M."/>
            <person name="Zehner S."/>
            <person name="Gottfert M."/>
        </authorList>
    </citation>
    <scope>NUCLEOTIDE SEQUENCE [LARGE SCALE GENOMIC DNA]</scope>
    <source>
        <strain evidence="1 2">HH103</strain>
    </source>
</reference>
<dbReference type="AlphaFoldDB" id="G9A7A7"/>
<evidence type="ECO:0000313" key="2">
    <source>
        <dbReference type="Proteomes" id="UP000007735"/>
    </source>
</evidence>
<sequence>MKNGMYLIHFKGAGEGYATLTFQDGIIYGYDESGAEYDGLYRPVDTQGTIAININVQMKANVPTVAGGVSKPFDWVLTVSTSLNANQPQGSVIVQTSLNYPISATYRRMRDLPVAA</sequence>
<accession>G9A7A7</accession>
<gene>
    <name evidence="1" type="ordered locus">SFHH103_01640</name>
</gene>
<protein>
    <submittedName>
        <fullName evidence="1">Uncharacterized protein</fullName>
    </submittedName>
</protein>
<dbReference type="KEGG" id="sfh:SFHH103_01640"/>
<dbReference type="InterPro" id="IPR043019">
    <property type="entry name" value="GrlR_sf"/>
</dbReference>
<evidence type="ECO:0000313" key="1">
    <source>
        <dbReference type="EMBL" id="CCE96137.1"/>
    </source>
</evidence>
<dbReference type="EMBL" id="HE616890">
    <property type="protein sequence ID" value="CCE96137.1"/>
    <property type="molecule type" value="Genomic_DNA"/>
</dbReference>